<feature type="domain" description="DUF4209" evidence="1">
    <location>
        <begin position="490"/>
        <end position="580"/>
    </location>
</feature>
<name>A0A8E4R3M8_MYCMU</name>
<evidence type="ECO:0000313" key="3">
    <source>
        <dbReference type="EMBL" id="QPG67128.1"/>
    </source>
</evidence>
<dbReference type="InterPro" id="IPR025209">
    <property type="entry name" value="DUF4209"/>
</dbReference>
<proteinExistence type="predicted"/>
<sequence>MSDSIEQGWWESALAAVGDADRPELMSPAFGAALKADNVTSMQRAVLESLVVATSAILDSDNWTHPFAPAVVIRGERSPTPEDLRPDQLRLLERIAPMVEEPALRARVADVAWHYGNRGRTDLLAIAIDAYCLTPLDYKPWIAGGRASWRRAYDLVRHQGKPGRARAQQMNNILQHRILNGTADDGLIISEVSQLLRRHSRPDPAAITAIAHQMRTLAAATPGTHRRVARMLEREAMQWFRIDQDETAVNHAICRIAELYVADADSRKDQHPAVAAGASVFIEKAIAELAPLPRRFRKDCGIDEQIQELRSRLKHLRMSLIDQMVSYESEPVDITQYVEGARQSVTGREQFDALASFANIFPVVDSAALQRSAKERLDGSLASLFRAETLSHDGRKVANTAGSEQDDEVRAWSEAVRDFRIHVQLVTVGFILPAQEVLTFEHRWDKDFIQQLCVESPFVSSSQALLWTIGLLHGFNGDYASAVSMLIPVLENSVRLILKASGVNTVLVAADGVESEKGLGALLATSAADDLLGRDLVFVLRALLTERAGPNLRNNALHGLLSDQQSWSYGAVYIWWICSKLVVLPVWNACRGRRSSSTMSSDDDAHETKAR</sequence>
<dbReference type="GeneID" id="76726464"/>
<feature type="domain" description="DUF7380" evidence="2">
    <location>
        <begin position="4"/>
        <end position="164"/>
    </location>
</feature>
<dbReference type="Pfam" id="PF13910">
    <property type="entry name" value="DUF4209"/>
    <property type="match status" value="1"/>
</dbReference>
<protein>
    <submittedName>
        <fullName evidence="3">DUF4209 domain-containing protein</fullName>
    </submittedName>
</protein>
<evidence type="ECO:0000313" key="4">
    <source>
        <dbReference type="Proteomes" id="UP000309231"/>
    </source>
</evidence>
<dbReference type="Pfam" id="PF24098">
    <property type="entry name" value="DUF7380"/>
    <property type="match status" value="1"/>
</dbReference>
<accession>A0A8E4R3M8</accession>
<dbReference type="AlphaFoldDB" id="A0A8E4R3M8"/>
<dbReference type="InterPro" id="IPR055804">
    <property type="entry name" value="DUF7380"/>
</dbReference>
<reference evidence="3 4" key="2">
    <citation type="journal article" date="2019" name="Sci. Rep.">
        <title>Insight into the biology of Mycobacterium mucogenicum and Mycobacterium neoaurum clade members.</title>
        <authorList>
            <person name="Behra P.R.K."/>
            <person name="Pettersson B.M.F."/>
            <person name="Ramesh M."/>
            <person name="Dasgupta S."/>
            <person name="Kirsebom L.A."/>
        </authorList>
    </citation>
    <scope>NUCLEOTIDE SEQUENCE [LARGE SCALE GENOMIC DNA]</scope>
    <source>
        <strain evidence="3 4">DSM 44124</strain>
    </source>
</reference>
<reference evidence="3 4" key="1">
    <citation type="journal article" date="2019" name="BMC Evol. Biol.">
        <title>Comparative genomics of Mycobacterium mucogenicum and Mycobacterium neoaurum clade members emphasizing tRNA and non-coding RNA.</title>
        <authorList>
            <person name="Behra P.R.K."/>
            <person name="Pettersson B.M.F."/>
            <person name="Das S."/>
            <person name="Dasgupta S."/>
            <person name="Kirsebom L.A."/>
        </authorList>
    </citation>
    <scope>NUCLEOTIDE SEQUENCE [LARGE SCALE GENOMIC DNA]</scope>
    <source>
        <strain evidence="3 4">DSM 44124</strain>
    </source>
</reference>
<keyword evidence="4" id="KW-1185">Reference proteome</keyword>
<dbReference type="RefSeq" id="WP_138158428.1">
    <property type="nucleotide sequence ID" value="NZ_ANBS01000015.1"/>
</dbReference>
<dbReference type="KEGG" id="mmuc:C1S78_016170"/>
<organism evidence="3 4">
    <name type="scientific">Mycolicibacterium mucogenicum DSM 44124</name>
    <dbReference type="NCBI Taxonomy" id="1226753"/>
    <lineage>
        <taxon>Bacteria</taxon>
        <taxon>Bacillati</taxon>
        <taxon>Actinomycetota</taxon>
        <taxon>Actinomycetes</taxon>
        <taxon>Mycobacteriales</taxon>
        <taxon>Mycobacteriaceae</taxon>
        <taxon>Mycolicibacterium</taxon>
    </lineage>
</organism>
<dbReference type="EMBL" id="CP062008">
    <property type="protein sequence ID" value="QPG67128.1"/>
    <property type="molecule type" value="Genomic_DNA"/>
</dbReference>
<evidence type="ECO:0000259" key="2">
    <source>
        <dbReference type="Pfam" id="PF24098"/>
    </source>
</evidence>
<dbReference type="Proteomes" id="UP000309231">
    <property type="component" value="Chromosome"/>
</dbReference>
<gene>
    <name evidence="3" type="ORF">C1S78_016170</name>
</gene>
<evidence type="ECO:0000259" key="1">
    <source>
        <dbReference type="Pfam" id="PF13910"/>
    </source>
</evidence>